<feature type="domain" description="Tyr recombinase" evidence="4">
    <location>
        <begin position="221"/>
        <end position="447"/>
    </location>
</feature>
<dbReference type="SUPFAM" id="SSF56349">
    <property type="entry name" value="DNA breaking-rejoining enzymes"/>
    <property type="match status" value="1"/>
</dbReference>
<dbReference type="GO" id="GO:0006310">
    <property type="term" value="P:DNA recombination"/>
    <property type="evidence" value="ECO:0007669"/>
    <property type="project" value="UniProtKB-KW"/>
</dbReference>
<dbReference type="Pfam" id="PF00589">
    <property type="entry name" value="Phage_integrase"/>
    <property type="match status" value="1"/>
</dbReference>
<dbReference type="InterPro" id="IPR011010">
    <property type="entry name" value="DNA_brk_join_enz"/>
</dbReference>
<dbReference type="GO" id="GO:0015074">
    <property type="term" value="P:DNA integration"/>
    <property type="evidence" value="ECO:0007669"/>
    <property type="project" value="UniProtKB-KW"/>
</dbReference>
<evidence type="ECO:0000313" key="6">
    <source>
        <dbReference type="Proteomes" id="UP000198542"/>
    </source>
</evidence>
<dbReference type="PANTHER" id="PTHR30349">
    <property type="entry name" value="PHAGE INTEGRASE-RELATED"/>
    <property type="match status" value="1"/>
</dbReference>
<keyword evidence="1" id="KW-0159">Chromosome partition</keyword>
<reference evidence="6" key="1">
    <citation type="submission" date="2016-10" db="EMBL/GenBank/DDBJ databases">
        <authorList>
            <person name="Varghese N."/>
            <person name="Submissions S."/>
        </authorList>
    </citation>
    <scope>NUCLEOTIDE SEQUENCE [LARGE SCALE GENOMIC DNA]</scope>
    <source>
        <strain evidence="6">BS3660</strain>
    </source>
</reference>
<dbReference type="InterPro" id="IPR002104">
    <property type="entry name" value="Integrase_catalytic"/>
</dbReference>
<protein>
    <submittedName>
        <fullName evidence="5">Integrase/recombinase XerD</fullName>
    </submittedName>
</protein>
<evidence type="ECO:0000256" key="3">
    <source>
        <dbReference type="ARBA" id="ARBA00023172"/>
    </source>
</evidence>
<dbReference type="CDD" id="cd00397">
    <property type="entry name" value="DNA_BRE_C"/>
    <property type="match status" value="1"/>
</dbReference>
<evidence type="ECO:0000259" key="4">
    <source>
        <dbReference type="PROSITE" id="PS51898"/>
    </source>
</evidence>
<dbReference type="Proteomes" id="UP000198542">
    <property type="component" value="Unassembled WGS sequence"/>
</dbReference>
<evidence type="ECO:0000256" key="1">
    <source>
        <dbReference type="ARBA" id="ARBA00022829"/>
    </source>
</evidence>
<keyword evidence="2" id="KW-0229">DNA integration</keyword>
<evidence type="ECO:0000313" key="5">
    <source>
        <dbReference type="EMBL" id="SEC50012.1"/>
    </source>
</evidence>
<dbReference type="PROSITE" id="PS51898">
    <property type="entry name" value="TYR_RECOMBINASE"/>
    <property type="match status" value="1"/>
</dbReference>
<organism evidence="5 6">
    <name type="scientific">Pseudomonas jessenii</name>
    <dbReference type="NCBI Taxonomy" id="77298"/>
    <lineage>
        <taxon>Bacteria</taxon>
        <taxon>Pseudomonadati</taxon>
        <taxon>Pseudomonadota</taxon>
        <taxon>Gammaproteobacteria</taxon>
        <taxon>Pseudomonadales</taxon>
        <taxon>Pseudomonadaceae</taxon>
        <taxon>Pseudomonas</taxon>
    </lineage>
</organism>
<accession>A0A1H4T0Q3</accession>
<keyword evidence="3" id="KW-0233">DNA recombination</keyword>
<dbReference type="InterPro" id="IPR013762">
    <property type="entry name" value="Integrase-like_cat_sf"/>
</dbReference>
<dbReference type="GO" id="GO:0003677">
    <property type="term" value="F:DNA binding"/>
    <property type="evidence" value="ECO:0007669"/>
    <property type="project" value="InterPro"/>
</dbReference>
<gene>
    <name evidence="5" type="ORF">SAMN04490187_4608</name>
</gene>
<name>A0A1H4T0Q3_PSEJE</name>
<dbReference type="PANTHER" id="PTHR30349:SF81">
    <property type="entry name" value="TYROSINE RECOMBINASE XERC"/>
    <property type="match status" value="1"/>
</dbReference>
<dbReference type="GO" id="GO:0007059">
    <property type="term" value="P:chromosome segregation"/>
    <property type="evidence" value="ECO:0007669"/>
    <property type="project" value="UniProtKB-KW"/>
</dbReference>
<dbReference type="EMBL" id="FNTC01000002">
    <property type="protein sequence ID" value="SEC50012.1"/>
    <property type="molecule type" value="Genomic_DNA"/>
</dbReference>
<evidence type="ECO:0000256" key="2">
    <source>
        <dbReference type="ARBA" id="ARBA00022908"/>
    </source>
</evidence>
<proteinExistence type="predicted"/>
<keyword evidence="6" id="KW-1185">Reference proteome</keyword>
<dbReference type="AlphaFoldDB" id="A0A1H4T0Q3"/>
<dbReference type="Gene3D" id="1.10.443.10">
    <property type="entry name" value="Intergrase catalytic core"/>
    <property type="match status" value="1"/>
</dbReference>
<dbReference type="InterPro" id="IPR050090">
    <property type="entry name" value="Tyrosine_recombinase_XerCD"/>
</dbReference>
<sequence length="484" mass="54153">MLRSPTDSKRLSAPHVDLLETVRDGRRTFRLLSDDKLQNTFFDNWAYQLSRKLKYKTVSTYCYAVKTMLNYVAEVAFQNGGLTPDLLANALETYESFLVFGTSSSTQMVQNAARVLGDRKLSGSSVVTNFAGVNRFIDASEMLRRGLIELEERGAITSASLSGFSLQTTVKISAPEKVRSAIKSSSWLAGCIAGGAKRIKSAGLSPISKPSELAFTDEFGGDELAFPIDKCVELIKKAPSLRDKVLWSLIAATGCRVSEALTMLVCDVVPNAKDYGSSKVFIVDPVTRHNVLINYMSEEDISQLSHKGRAHTETYMIEPFASMFWIALAEYKQAEREKEKKRLAPVIHKFLFRNMKNGDPMPLSYQTVYERFTKVALEVTGETYGFHSLRHMYGYYLVNHCVNPNQNSSRRYGLDLHQVQKYMGHSQVSTTKRYARQDAQMLHATLAAINLAKLGGGPRTVREARIAYLKDELSILENQILEAA</sequence>